<dbReference type="GeneID" id="25390653"/>
<evidence type="ECO:0000256" key="1">
    <source>
        <dbReference type="SAM" id="MobiDB-lite"/>
    </source>
</evidence>
<evidence type="ECO:0008006" key="4">
    <source>
        <dbReference type="Google" id="ProtNLM"/>
    </source>
</evidence>
<feature type="compositionally biased region" description="Low complexity" evidence="1">
    <location>
        <begin position="92"/>
        <end position="110"/>
    </location>
</feature>
<name>B1M956_METRJ</name>
<accession>B1M956</accession>
<geneLocation type="plasmid" evidence="2 3">
    <name>pMRAD01</name>
</geneLocation>
<organism evidence="2 3">
    <name type="scientific">Methylobacterium radiotolerans (strain ATCC 27329 / DSM 1819 / JCM 2831 / NBRC 15690 / NCIMB 10815 / 0-1)</name>
    <dbReference type="NCBI Taxonomy" id="426355"/>
    <lineage>
        <taxon>Bacteria</taxon>
        <taxon>Pseudomonadati</taxon>
        <taxon>Pseudomonadota</taxon>
        <taxon>Alphaproteobacteria</taxon>
        <taxon>Hyphomicrobiales</taxon>
        <taxon>Methylobacteriaceae</taxon>
        <taxon>Methylobacterium</taxon>
    </lineage>
</organism>
<dbReference type="Pfam" id="PF07820">
    <property type="entry name" value="TraC"/>
    <property type="match status" value="1"/>
</dbReference>
<sequence length="120" mass="12631">MARLQSRKTILKEIAALQEKLKEHDKAQAERIGRLALRSGLATLDIPEASLMAEFEILATRFRQQAAAEPQQTGEESQGEGSEADGIGDPGSSSTDASDAEAATDPAPAAVGKTARERAA</sequence>
<dbReference type="HOGENOM" id="CLU_166092_0_0_5"/>
<proteinExistence type="predicted"/>
<dbReference type="AlphaFoldDB" id="B1M956"/>
<feature type="compositionally biased region" description="Low complexity" evidence="1">
    <location>
        <begin position="69"/>
        <end position="81"/>
    </location>
</feature>
<dbReference type="KEGG" id="mrd:Mrad2831_6102"/>
<feature type="region of interest" description="Disordered" evidence="1">
    <location>
        <begin position="64"/>
        <end position="120"/>
    </location>
</feature>
<dbReference type="EMBL" id="CP001002">
    <property type="protein sequence ID" value="ACB28031.1"/>
    <property type="molecule type" value="Genomic_DNA"/>
</dbReference>
<dbReference type="OrthoDB" id="7998321at2"/>
<dbReference type="eggNOG" id="ENOG5034B86">
    <property type="taxonomic scope" value="Bacteria"/>
</dbReference>
<keyword evidence="2" id="KW-0614">Plasmid</keyword>
<protein>
    <recommendedName>
        <fullName evidence="4">Conjugal transfer protein TraC</fullName>
    </recommendedName>
</protein>
<evidence type="ECO:0000313" key="3">
    <source>
        <dbReference type="Proteomes" id="UP000006589"/>
    </source>
</evidence>
<evidence type="ECO:0000313" key="2">
    <source>
        <dbReference type="EMBL" id="ACB28031.1"/>
    </source>
</evidence>
<dbReference type="Proteomes" id="UP000006589">
    <property type="component" value="Plasmid pMRAD01"/>
</dbReference>
<reference evidence="2 3" key="1">
    <citation type="submission" date="2008-03" db="EMBL/GenBank/DDBJ databases">
        <title>Complete sequence of plasmid1 of Methylobacterium radiotolerans JCM 2831.</title>
        <authorList>
            <consortium name="US DOE Joint Genome Institute"/>
            <person name="Copeland A."/>
            <person name="Lucas S."/>
            <person name="Lapidus A."/>
            <person name="Glavina del Rio T."/>
            <person name="Dalin E."/>
            <person name="Tice H."/>
            <person name="Bruce D."/>
            <person name="Goodwin L."/>
            <person name="Pitluck S."/>
            <person name="Kiss H."/>
            <person name="Brettin T."/>
            <person name="Detter J.C."/>
            <person name="Han C."/>
            <person name="Kuske C.R."/>
            <person name="Schmutz J."/>
            <person name="Larimer F."/>
            <person name="Land M."/>
            <person name="Hauser L."/>
            <person name="Kyrpides N."/>
            <person name="Mikhailova N."/>
            <person name="Marx C.J."/>
            <person name="Richardson P."/>
        </authorList>
    </citation>
    <scope>NUCLEOTIDE SEQUENCE [LARGE SCALE GENOMIC DNA]</scope>
    <source>
        <strain evidence="3">ATCC 27329 / DSM 1819 / JCM 2831 / NBRC 15690 / NCIMB 10815 / 0-1</strain>
        <plasmid evidence="3">Plasmid pMRAD01</plasmid>
    </source>
</reference>
<dbReference type="InterPro" id="IPR012930">
    <property type="entry name" value="TraC"/>
</dbReference>
<dbReference type="RefSeq" id="WP_012329823.1">
    <property type="nucleotide sequence ID" value="NC_010510.1"/>
</dbReference>
<gene>
    <name evidence="2" type="ordered locus">Mrad2831_6102</name>
</gene>